<evidence type="ECO:0000313" key="1">
    <source>
        <dbReference type="EMBL" id="KAH6929175.1"/>
    </source>
</evidence>
<dbReference type="EMBL" id="CM023486">
    <property type="protein sequence ID" value="KAH6929175.1"/>
    <property type="molecule type" value="Genomic_DNA"/>
</dbReference>
<proteinExistence type="predicted"/>
<evidence type="ECO:0000313" key="2">
    <source>
        <dbReference type="Proteomes" id="UP000821845"/>
    </source>
</evidence>
<reference evidence="1" key="1">
    <citation type="submission" date="2020-05" db="EMBL/GenBank/DDBJ databases">
        <title>Large-scale comparative analyses of tick genomes elucidate their genetic diversity and vector capacities.</title>
        <authorList>
            <person name="Jia N."/>
            <person name="Wang J."/>
            <person name="Shi W."/>
            <person name="Du L."/>
            <person name="Sun Y."/>
            <person name="Zhan W."/>
            <person name="Jiang J."/>
            <person name="Wang Q."/>
            <person name="Zhang B."/>
            <person name="Ji P."/>
            <person name="Sakyi L.B."/>
            <person name="Cui X."/>
            <person name="Yuan T."/>
            <person name="Jiang B."/>
            <person name="Yang W."/>
            <person name="Lam T.T.-Y."/>
            <person name="Chang Q."/>
            <person name="Ding S."/>
            <person name="Wang X."/>
            <person name="Zhu J."/>
            <person name="Ruan X."/>
            <person name="Zhao L."/>
            <person name="Wei J."/>
            <person name="Que T."/>
            <person name="Du C."/>
            <person name="Cheng J."/>
            <person name="Dai P."/>
            <person name="Han X."/>
            <person name="Huang E."/>
            <person name="Gao Y."/>
            <person name="Liu J."/>
            <person name="Shao H."/>
            <person name="Ye R."/>
            <person name="Li L."/>
            <person name="Wei W."/>
            <person name="Wang X."/>
            <person name="Wang C."/>
            <person name="Yang T."/>
            <person name="Huo Q."/>
            <person name="Li W."/>
            <person name="Guo W."/>
            <person name="Chen H."/>
            <person name="Zhou L."/>
            <person name="Ni X."/>
            <person name="Tian J."/>
            <person name="Zhou Y."/>
            <person name="Sheng Y."/>
            <person name="Liu T."/>
            <person name="Pan Y."/>
            <person name="Xia L."/>
            <person name="Li J."/>
            <person name="Zhao F."/>
            <person name="Cao W."/>
        </authorList>
    </citation>
    <scope>NUCLEOTIDE SEQUENCE</scope>
    <source>
        <strain evidence="1">Hyas-2018</strain>
    </source>
</reference>
<dbReference type="Proteomes" id="UP000821845">
    <property type="component" value="Chromosome 6"/>
</dbReference>
<keyword evidence="2" id="KW-1185">Reference proteome</keyword>
<protein>
    <submittedName>
        <fullName evidence="1">Uncharacterized protein</fullName>
    </submittedName>
</protein>
<accession>A0ACB7S3H4</accession>
<name>A0ACB7S3H4_HYAAI</name>
<organism evidence="1 2">
    <name type="scientific">Hyalomma asiaticum</name>
    <name type="common">Tick</name>
    <dbReference type="NCBI Taxonomy" id="266040"/>
    <lineage>
        <taxon>Eukaryota</taxon>
        <taxon>Metazoa</taxon>
        <taxon>Ecdysozoa</taxon>
        <taxon>Arthropoda</taxon>
        <taxon>Chelicerata</taxon>
        <taxon>Arachnida</taxon>
        <taxon>Acari</taxon>
        <taxon>Parasitiformes</taxon>
        <taxon>Ixodida</taxon>
        <taxon>Ixodoidea</taxon>
        <taxon>Ixodidae</taxon>
        <taxon>Hyalomminae</taxon>
        <taxon>Hyalomma</taxon>
    </lineage>
</organism>
<gene>
    <name evidence="1" type="ORF">HPB50_023974</name>
</gene>
<comment type="caution">
    <text evidence="1">The sequence shown here is derived from an EMBL/GenBank/DDBJ whole genome shotgun (WGS) entry which is preliminary data.</text>
</comment>
<sequence>MHSWHVNTKKKVFIFLIFFDSDTDVYVVAGSEDSDDGELRSSSGDDEDSSQANIASARHWILLDVDNPPAKPPRFSFLAIPGKIFNVSSPGDLMEYIHLFLDDELISLVVDETYRQAAEKSSR</sequence>